<feature type="compositionally biased region" description="Basic and acidic residues" evidence="1">
    <location>
        <begin position="1"/>
        <end position="19"/>
    </location>
</feature>
<dbReference type="EMBL" id="JBGBPQ010000008">
    <property type="protein sequence ID" value="KAL1520609.1"/>
    <property type="molecule type" value="Genomic_DNA"/>
</dbReference>
<evidence type="ECO:0000313" key="2">
    <source>
        <dbReference type="EMBL" id="KAL1520609.1"/>
    </source>
</evidence>
<reference evidence="2 3" key="1">
    <citation type="journal article" date="2024" name="Science">
        <title>Giant polyketide synthase enzymes in the biosynthesis of giant marine polyether toxins.</title>
        <authorList>
            <person name="Fallon T.R."/>
            <person name="Shende V.V."/>
            <person name="Wierzbicki I.H."/>
            <person name="Pendleton A.L."/>
            <person name="Watervoot N.F."/>
            <person name="Auber R.P."/>
            <person name="Gonzalez D.J."/>
            <person name="Wisecaver J.H."/>
            <person name="Moore B.S."/>
        </authorList>
    </citation>
    <scope>NUCLEOTIDE SEQUENCE [LARGE SCALE GENOMIC DNA]</scope>
    <source>
        <strain evidence="2 3">12B1</strain>
    </source>
</reference>
<keyword evidence="3" id="KW-1185">Reference proteome</keyword>
<comment type="caution">
    <text evidence="2">The sequence shown here is derived from an EMBL/GenBank/DDBJ whole genome shotgun (WGS) entry which is preliminary data.</text>
</comment>
<feature type="region of interest" description="Disordered" evidence="1">
    <location>
        <begin position="194"/>
        <end position="220"/>
    </location>
</feature>
<name>A0AB34JGC0_PRYPA</name>
<feature type="region of interest" description="Disordered" evidence="1">
    <location>
        <begin position="1"/>
        <end position="27"/>
    </location>
</feature>
<dbReference type="Proteomes" id="UP001515480">
    <property type="component" value="Unassembled WGS sequence"/>
</dbReference>
<protein>
    <submittedName>
        <fullName evidence="2">Uncharacterized protein</fullName>
    </submittedName>
</protein>
<dbReference type="AlphaFoldDB" id="A0AB34JGC0"/>
<gene>
    <name evidence="2" type="ORF">AB1Y20_022183</name>
</gene>
<sequence>MPFVREEEQQRTDPSRRGDAPAVATASHEAHDHLFSMHHGLLAMDALSFAERLQKARELDAVLESFGTSSSESEAEGEWNEWGGTASSHLCEKLKRNVGAVPLLSKREGIPCQCVAAADDAASSASTRLGTASDAPCGATAEASESGDARTLTRSPARRLVPLLHRTALSPPRSSAETGSCSWLSVHHSVALPIDLSGGGPSPHSEREPVDPNPFERTPLLGSVRAASNTSVASYAY</sequence>
<evidence type="ECO:0000313" key="3">
    <source>
        <dbReference type="Proteomes" id="UP001515480"/>
    </source>
</evidence>
<evidence type="ECO:0000256" key="1">
    <source>
        <dbReference type="SAM" id="MobiDB-lite"/>
    </source>
</evidence>
<feature type="region of interest" description="Disordered" evidence="1">
    <location>
        <begin position="128"/>
        <end position="153"/>
    </location>
</feature>
<proteinExistence type="predicted"/>
<organism evidence="2 3">
    <name type="scientific">Prymnesium parvum</name>
    <name type="common">Toxic golden alga</name>
    <dbReference type="NCBI Taxonomy" id="97485"/>
    <lineage>
        <taxon>Eukaryota</taxon>
        <taxon>Haptista</taxon>
        <taxon>Haptophyta</taxon>
        <taxon>Prymnesiophyceae</taxon>
        <taxon>Prymnesiales</taxon>
        <taxon>Prymnesiaceae</taxon>
        <taxon>Prymnesium</taxon>
    </lineage>
</organism>
<accession>A0AB34JGC0</accession>